<dbReference type="EMBL" id="BKBO01000013">
    <property type="protein sequence ID" value="GEQ49211.1"/>
    <property type="molecule type" value="Genomic_DNA"/>
</dbReference>
<accession>A0AAN4RKX1</accession>
<organism evidence="3 4">
    <name type="scientific">Tetragenococcus koreensis</name>
    <dbReference type="NCBI Taxonomy" id="290335"/>
    <lineage>
        <taxon>Bacteria</taxon>
        <taxon>Bacillati</taxon>
        <taxon>Bacillota</taxon>
        <taxon>Bacilli</taxon>
        <taxon>Lactobacillales</taxon>
        <taxon>Enterococcaceae</taxon>
        <taxon>Tetragenococcus</taxon>
    </lineage>
</organism>
<dbReference type="PANTHER" id="PTHR30221">
    <property type="entry name" value="SMALL-CONDUCTANCE MECHANOSENSITIVE CHANNEL"/>
    <property type="match status" value="1"/>
</dbReference>
<dbReference type="Proteomes" id="UP000886597">
    <property type="component" value="Unassembled WGS sequence"/>
</dbReference>
<feature type="transmembrane region" description="Helical" evidence="1">
    <location>
        <begin position="108"/>
        <end position="131"/>
    </location>
</feature>
<keyword evidence="1" id="KW-1133">Transmembrane helix</keyword>
<reference evidence="3" key="1">
    <citation type="submission" date="2019-08" db="EMBL/GenBank/DDBJ databases">
        <authorList>
            <person name="Ishikawa M."/>
            <person name="Suzuki T."/>
            <person name="Matsutani M."/>
        </authorList>
    </citation>
    <scope>NUCLEOTIDE SEQUENCE</scope>
    <source>
        <strain evidence="3">7C1</strain>
        <strain evidence="2">8C4</strain>
    </source>
</reference>
<reference evidence="3" key="2">
    <citation type="journal article" date="2020" name="Int. Dairy J.">
        <title>Lactic acid bacterial diversity in Brie cheese focusing on salt concentration and pH of isolation medium and characterisation of halophilic and alkaliphilic lactic acid bacterial isolates.</title>
        <authorList>
            <person name="Unno R."/>
            <person name="Matsutani M."/>
            <person name="Suzuki T."/>
            <person name="Kodama K."/>
            <person name="Matsushita H."/>
            <person name="Yamasato K."/>
            <person name="Koizumi Y."/>
            <person name="Ishikawa M."/>
        </authorList>
    </citation>
    <scope>NUCLEOTIDE SEQUENCE</scope>
    <source>
        <strain evidence="3">7C1</strain>
        <strain evidence="2">8C4</strain>
    </source>
</reference>
<evidence type="ECO:0000256" key="1">
    <source>
        <dbReference type="SAM" id="Phobius"/>
    </source>
</evidence>
<evidence type="ECO:0000313" key="5">
    <source>
        <dbReference type="Proteomes" id="UP000886607"/>
    </source>
</evidence>
<dbReference type="NCBIfam" id="NF033912">
    <property type="entry name" value="msc"/>
    <property type="match status" value="1"/>
</dbReference>
<feature type="transmembrane region" description="Helical" evidence="1">
    <location>
        <begin position="208"/>
        <end position="229"/>
    </location>
</feature>
<dbReference type="InterPro" id="IPR045275">
    <property type="entry name" value="MscS_archaea/bacteria_type"/>
</dbReference>
<feature type="transmembrane region" description="Helical" evidence="1">
    <location>
        <begin position="12"/>
        <end position="35"/>
    </location>
</feature>
<feature type="transmembrane region" description="Helical" evidence="1">
    <location>
        <begin position="298"/>
        <end position="322"/>
    </location>
</feature>
<evidence type="ECO:0000313" key="3">
    <source>
        <dbReference type="EMBL" id="GEQ54352.1"/>
    </source>
</evidence>
<comment type="caution">
    <text evidence="3">The sequence shown here is derived from an EMBL/GenBank/DDBJ whole genome shotgun (WGS) entry which is preliminary data.</text>
</comment>
<gene>
    <name evidence="2" type="ORF">TK11N_10630</name>
    <name evidence="3" type="ORF">TK2N_11960</name>
</gene>
<sequence>MDTGITALDNLLASLPAIVAGIVLLIVAWIVASILKNILAKGLKKIGFSRLLTKWGMAKSEENANSAIDSLAKVVYYIVWLVFLPGIFESFGVPAIGRPIQTMLDTALAYLPNIFGAIIILVIGTVVARFVRGLVYNLSVAANIDSYVAKFLGTSKEDHEVEEKKDTLASALGGIVYFLIIIPIALIALETLNINTIAEPISSVLNTILSAIPHIVVAAVLLGVGLVLAKFSGQVLRDLLKGTGINKYSKVIEDNTNMSFDLAKLSGQIVSFVVGLLFFVEALNALQLDILNMVGAAIIAYIPNLIIAAIILVAVFVGGEFIGNAVNKATKSGLAGTIIKFALIIFGVFMALEQLNFATAIVQQAFVLIMGAAAVAFAIAFGIGGRDFAKRQLDKADQKIDSEKEKSNHNDE</sequence>
<feature type="transmembrane region" description="Helical" evidence="1">
    <location>
        <begin position="334"/>
        <end position="352"/>
    </location>
</feature>
<dbReference type="InterPro" id="IPR008910">
    <property type="entry name" value="MSC_TM_helix"/>
</dbReference>
<dbReference type="Pfam" id="PF05552">
    <property type="entry name" value="MS_channel_1st_1"/>
    <property type="match status" value="3"/>
</dbReference>
<feature type="transmembrane region" description="Helical" evidence="1">
    <location>
        <begin position="364"/>
        <end position="385"/>
    </location>
</feature>
<feature type="transmembrane region" description="Helical" evidence="1">
    <location>
        <begin position="74"/>
        <end position="96"/>
    </location>
</feature>
<dbReference type="GO" id="GO:0008381">
    <property type="term" value="F:mechanosensitive monoatomic ion channel activity"/>
    <property type="evidence" value="ECO:0007669"/>
    <property type="project" value="InterPro"/>
</dbReference>
<name>A0AAN4RKX1_9ENTE</name>
<dbReference type="PANTHER" id="PTHR30221:SF1">
    <property type="entry name" value="SMALL-CONDUCTANCE MECHANOSENSITIVE CHANNEL"/>
    <property type="match status" value="1"/>
</dbReference>
<dbReference type="RefSeq" id="WP_124007018.1">
    <property type="nucleotide sequence ID" value="NZ_BJYN01000048.1"/>
</dbReference>
<dbReference type="AlphaFoldDB" id="A0AAN4RKX1"/>
<keyword evidence="5" id="KW-1185">Reference proteome</keyword>
<dbReference type="Gene3D" id="1.10.287.1260">
    <property type="match status" value="1"/>
</dbReference>
<proteinExistence type="predicted"/>
<feature type="transmembrane region" description="Helical" evidence="1">
    <location>
        <begin position="265"/>
        <end position="286"/>
    </location>
</feature>
<evidence type="ECO:0000313" key="4">
    <source>
        <dbReference type="Proteomes" id="UP000886597"/>
    </source>
</evidence>
<dbReference type="Proteomes" id="UP000886607">
    <property type="component" value="Unassembled WGS sequence"/>
</dbReference>
<keyword evidence="1" id="KW-0812">Transmembrane</keyword>
<dbReference type="GeneID" id="69986640"/>
<dbReference type="KEGG" id="tkr:C7K43_11845"/>
<evidence type="ECO:0000313" key="2">
    <source>
        <dbReference type="EMBL" id="GEQ49211.1"/>
    </source>
</evidence>
<protein>
    <submittedName>
        <fullName evidence="3">Integral inner membrane protein</fullName>
    </submittedName>
</protein>
<keyword evidence="1" id="KW-0472">Membrane</keyword>
<dbReference type="EMBL" id="BKBQ01000015">
    <property type="protein sequence ID" value="GEQ54352.1"/>
    <property type="molecule type" value="Genomic_DNA"/>
</dbReference>
<feature type="transmembrane region" description="Helical" evidence="1">
    <location>
        <begin position="168"/>
        <end position="188"/>
    </location>
</feature>